<protein>
    <submittedName>
        <fullName evidence="2">Uncharacterized protein</fullName>
    </submittedName>
</protein>
<evidence type="ECO:0000313" key="2">
    <source>
        <dbReference type="EMBL" id="OLP88722.1"/>
    </source>
</evidence>
<accession>A0A1Q9D0P2</accession>
<organism evidence="2 3">
    <name type="scientific">Symbiodinium microadriaticum</name>
    <name type="common">Dinoflagellate</name>
    <name type="synonym">Zooxanthella microadriatica</name>
    <dbReference type="NCBI Taxonomy" id="2951"/>
    <lineage>
        <taxon>Eukaryota</taxon>
        <taxon>Sar</taxon>
        <taxon>Alveolata</taxon>
        <taxon>Dinophyceae</taxon>
        <taxon>Suessiales</taxon>
        <taxon>Symbiodiniaceae</taxon>
        <taxon>Symbiodinium</taxon>
    </lineage>
</organism>
<proteinExistence type="predicted"/>
<reference evidence="2 3" key="1">
    <citation type="submission" date="2016-02" db="EMBL/GenBank/DDBJ databases">
        <title>Genome analysis of coral dinoflagellate symbionts highlights evolutionary adaptations to a symbiotic lifestyle.</title>
        <authorList>
            <person name="Aranda M."/>
            <person name="Li Y."/>
            <person name="Liew Y.J."/>
            <person name="Baumgarten S."/>
            <person name="Simakov O."/>
            <person name="Wilson M."/>
            <person name="Piel J."/>
            <person name="Ashoor H."/>
            <person name="Bougouffa S."/>
            <person name="Bajic V.B."/>
            <person name="Ryu T."/>
            <person name="Ravasi T."/>
            <person name="Bayer T."/>
            <person name="Micklem G."/>
            <person name="Kim H."/>
            <person name="Bhak J."/>
            <person name="Lajeunesse T.C."/>
            <person name="Voolstra C.R."/>
        </authorList>
    </citation>
    <scope>NUCLEOTIDE SEQUENCE [LARGE SCALE GENOMIC DNA]</scope>
    <source>
        <strain evidence="2 3">CCMP2467</strain>
    </source>
</reference>
<dbReference type="EMBL" id="LSRX01000798">
    <property type="protein sequence ID" value="OLP88722.1"/>
    <property type="molecule type" value="Genomic_DNA"/>
</dbReference>
<name>A0A1Q9D0P2_SYMMI</name>
<sequence length="824" mass="86387">MYHVRSDASAKSKEGLRSESAQSSGSTDVPLTPSPFSRSLTPAEAPEMDRRSSWEVSMGKDGGFTGAMVDFVRTLRANSKPGFQRALTAPLRTAPASPAAVRQRSPSPSMSIPSPEVVVVAPAASEEDMNLPQRETAQPEADGRLDASSQRQFKRLAPMLGGLMRGYTGDVLNGLVPTLTGVVNTEVYASGIYEKMFIAAFCAQQIESLGGFNALDPAGARYFQNFPGAGYPLIAILNPGLTAPRAGGPMWGPNAANVIGNDIAATQWLYRGGAIPNAPPALPADLVNHAGAISTQDVLVLNDLGLRLTDLDLQIIAAILAGATCPWGASGPGGLFSLHGTRYNRATPRALLILGRTCAAYPAPLAGMPTSAQIFLAIQHLAAILPDVECIGNGFVDAITTVYGKVSSAAAGAAAPADLGGPMPGGPAAAGFAVGCTLDCARGAFQATATYLDTFNQSFGGCFIRALPSEVERLLALLTSITFEQQLSKFSELSDKVMTICTAFDANYLPAGTQQDVPGLLYAQLAQAYGRILVGINEAERLFSIQHAHLTGLLSGFRDTLLPAQSMIEKAGWKVCPELLSGYHLPTAQDLNKEAKLIGWSAVTPQIIDRSFSAIRDVENVDIIAEDEDPSLAAREGVKAFATTVAAALRLANLNVPLPAGAVCAIVRAQVSFHDSLLVGQLGPITVPFDIEGFLQVEILPMLARDSSFSEFRIPAAFAGRNGVVMNFRNAKAGEGAASLAAIVATDGDIEPVVEPSTMVAFNMAASLARAKEKKKQKGSSGDKNDKNGCKKSDNDGGDAEGQEPPALPAEENPRPEGEGEQQD</sequence>
<feature type="compositionally biased region" description="Basic and acidic residues" evidence="1">
    <location>
        <begin position="1"/>
        <end position="17"/>
    </location>
</feature>
<evidence type="ECO:0000313" key="3">
    <source>
        <dbReference type="Proteomes" id="UP000186817"/>
    </source>
</evidence>
<feature type="region of interest" description="Disordered" evidence="1">
    <location>
        <begin position="94"/>
        <end position="113"/>
    </location>
</feature>
<feature type="region of interest" description="Disordered" evidence="1">
    <location>
        <begin position="126"/>
        <end position="148"/>
    </location>
</feature>
<dbReference type="Proteomes" id="UP000186817">
    <property type="component" value="Unassembled WGS sequence"/>
</dbReference>
<comment type="caution">
    <text evidence="2">The sequence shown here is derived from an EMBL/GenBank/DDBJ whole genome shotgun (WGS) entry which is preliminary data.</text>
</comment>
<feature type="compositionally biased region" description="Basic and acidic residues" evidence="1">
    <location>
        <begin position="781"/>
        <end position="795"/>
    </location>
</feature>
<dbReference type="OrthoDB" id="428492at2759"/>
<gene>
    <name evidence="2" type="ORF">AK812_SmicGene29905</name>
</gene>
<keyword evidence="3" id="KW-1185">Reference proteome</keyword>
<feature type="region of interest" description="Disordered" evidence="1">
    <location>
        <begin position="1"/>
        <end position="60"/>
    </location>
</feature>
<feature type="region of interest" description="Disordered" evidence="1">
    <location>
        <begin position="771"/>
        <end position="824"/>
    </location>
</feature>
<feature type="compositionally biased region" description="Polar residues" evidence="1">
    <location>
        <begin position="19"/>
        <end position="40"/>
    </location>
</feature>
<dbReference type="AlphaFoldDB" id="A0A1Q9D0P2"/>
<evidence type="ECO:0000256" key="1">
    <source>
        <dbReference type="SAM" id="MobiDB-lite"/>
    </source>
</evidence>